<evidence type="ECO:0000313" key="2">
    <source>
        <dbReference type="EMBL" id="AKV75303.1"/>
    </source>
</evidence>
<protein>
    <submittedName>
        <fullName evidence="5">Hydrogenase accessory protein</fullName>
    </submittedName>
</protein>
<dbReference type="EMBL" id="CP012174">
    <property type="protein sequence ID" value="AKV79790.1"/>
    <property type="molecule type" value="Genomic_DNA"/>
</dbReference>
<dbReference type="EMBL" id="CP012172">
    <property type="protein sequence ID" value="AKV75303.1"/>
    <property type="molecule type" value="Genomic_DNA"/>
</dbReference>
<evidence type="ECO:0000313" key="7">
    <source>
        <dbReference type="Proteomes" id="UP000056255"/>
    </source>
</evidence>
<comment type="similarity">
    <text evidence="1">Belongs to the HupF/HypC family.</text>
</comment>
<dbReference type="GO" id="GO:0051604">
    <property type="term" value="P:protein maturation"/>
    <property type="evidence" value="ECO:0007669"/>
    <property type="project" value="TreeGrafter"/>
</dbReference>
<dbReference type="GO" id="GO:1902670">
    <property type="term" value="F:carbon dioxide binding"/>
    <property type="evidence" value="ECO:0007669"/>
    <property type="project" value="TreeGrafter"/>
</dbReference>
<dbReference type="PANTHER" id="PTHR35177">
    <property type="entry name" value="HYDROGENASE MATURATION FACTOR HYBG"/>
    <property type="match status" value="1"/>
</dbReference>
<sequence>MAIVGLIVEANGETAVVDFGGIRREIELGLVDAKKGDLVLVHGGYAIKKISPDKIEESLLSLLNQLKRDLD</sequence>
<accession>A0A0K1T559</accession>
<evidence type="ECO:0000313" key="8">
    <source>
        <dbReference type="Proteomes" id="UP000061362"/>
    </source>
</evidence>
<evidence type="ECO:0000313" key="3">
    <source>
        <dbReference type="EMBL" id="AKV77545.1"/>
    </source>
</evidence>
<evidence type="ECO:0000313" key="11">
    <source>
        <dbReference type="Proteomes" id="UP000068832"/>
    </source>
</evidence>
<reference evidence="8 9" key="1">
    <citation type="journal article" date="2015" name="Genome Announc.">
        <title>Complete Genome Sequences of Evolved Arsenate-Resistant Metallosphaera sedula Strains.</title>
        <authorList>
            <person name="Ai C."/>
            <person name="McCarthy S."/>
            <person name="Schackwitz W."/>
            <person name="Martin J."/>
            <person name="Lipzen A."/>
            <person name="Blum P."/>
        </authorList>
    </citation>
    <scope>NUCLEOTIDE SEQUENCE [LARGE SCALE GENOMIC DNA]</scope>
    <source>
        <strain evidence="4 9">ARS120-1</strain>
        <strain evidence="5 8">ARS120-2</strain>
        <strain evidence="2 11">ARS50-1</strain>
        <strain evidence="3 10">ARS50-2</strain>
    </source>
</reference>
<dbReference type="Proteomes" id="UP000061362">
    <property type="component" value="Chromosome"/>
</dbReference>
<dbReference type="Gene3D" id="2.30.30.140">
    <property type="match status" value="1"/>
</dbReference>
<dbReference type="EMBL" id="CP012173">
    <property type="protein sequence ID" value="AKV77545.1"/>
    <property type="molecule type" value="Genomic_DNA"/>
</dbReference>
<dbReference type="GO" id="GO:0005506">
    <property type="term" value="F:iron ion binding"/>
    <property type="evidence" value="ECO:0007669"/>
    <property type="project" value="TreeGrafter"/>
</dbReference>
<dbReference type="PATRIC" id="fig|43687.5.peg.946"/>
<dbReference type="EMBL" id="CP012175">
    <property type="protein sequence ID" value="AKV82035.1"/>
    <property type="molecule type" value="Genomic_DNA"/>
</dbReference>
<proteinExistence type="inferred from homology"/>
<evidence type="ECO:0000313" key="10">
    <source>
        <dbReference type="Proteomes" id="UP000062475"/>
    </source>
</evidence>
<dbReference type="Proteomes" id="UP000056255">
    <property type="component" value="Chromosome"/>
</dbReference>
<dbReference type="EMBL" id="CP012176">
    <property type="protein sequence ID" value="AKV84274.1"/>
    <property type="molecule type" value="Genomic_DNA"/>
</dbReference>
<evidence type="ECO:0000256" key="1">
    <source>
        <dbReference type="ARBA" id="ARBA00006018"/>
    </source>
</evidence>
<dbReference type="SUPFAM" id="SSF159127">
    <property type="entry name" value="HupF/HypC-like"/>
    <property type="match status" value="1"/>
</dbReference>
<gene>
    <name evidence="2" type="ORF">MsedA_0933</name>
    <name evidence="3" type="ORF">MsedB_0934</name>
    <name evidence="4" type="ORF">MsedC_0933</name>
    <name evidence="5" type="ORF">MsedD_0934</name>
    <name evidence="6" type="ORF">MsedE_0934</name>
</gene>
<reference evidence="6 7" key="2">
    <citation type="submission" date="2015-07" db="EMBL/GenBank/DDBJ databases">
        <title>Physiological, transcriptional responses and genome re-sequencing of acid resistant extremely thermoacidophilic Metallosphaera sedula SARC-M1.</title>
        <authorList>
            <person name="Ai C."/>
            <person name="McCarthy S."/>
            <person name="Eckrich V."/>
            <person name="Rudrappa D."/>
            <person name="Qiu G."/>
            <person name="Blum P."/>
        </authorList>
    </citation>
    <scope>NUCLEOTIDE SEQUENCE [LARGE SCALE GENOMIC DNA]</scope>
    <source>
        <strain evidence="6 7">SARC-M1</strain>
    </source>
</reference>
<evidence type="ECO:0000313" key="4">
    <source>
        <dbReference type="EMBL" id="AKV79790.1"/>
    </source>
</evidence>
<dbReference type="PANTHER" id="PTHR35177:SF2">
    <property type="entry name" value="HYDROGENASE MATURATION FACTOR HYBG"/>
    <property type="match status" value="1"/>
</dbReference>
<evidence type="ECO:0000313" key="9">
    <source>
        <dbReference type="Proteomes" id="UP000062398"/>
    </source>
</evidence>
<dbReference type="InterPro" id="IPR001109">
    <property type="entry name" value="Hydrogenase_HupF/HypC"/>
</dbReference>
<dbReference type="AlphaFoldDB" id="A0A0K1T559"/>
<dbReference type="Proteomes" id="UP000062475">
    <property type="component" value="Chromosome"/>
</dbReference>
<dbReference type="Proteomes" id="UP000068832">
    <property type="component" value="Chromosome"/>
</dbReference>
<evidence type="ECO:0000313" key="5">
    <source>
        <dbReference type="EMBL" id="AKV82035.1"/>
    </source>
</evidence>
<evidence type="ECO:0000313" key="6">
    <source>
        <dbReference type="EMBL" id="AKV84274.1"/>
    </source>
</evidence>
<dbReference type="Pfam" id="PF01455">
    <property type="entry name" value="HupF_HypC"/>
    <property type="match status" value="1"/>
</dbReference>
<organism evidence="5 8">
    <name type="scientific">Metallosphaera sedula</name>
    <dbReference type="NCBI Taxonomy" id="43687"/>
    <lineage>
        <taxon>Archaea</taxon>
        <taxon>Thermoproteota</taxon>
        <taxon>Thermoprotei</taxon>
        <taxon>Sulfolobales</taxon>
        <taxon>Sulfolobaceae</taxon>
        <taxon>Metallosphaera</taxon>
    </lineage>
</organism>
<name>A0A0K1T559_9CREN</name>
<dbReference type="Proteomes" id="UP000062398">
    <property type="component" value="Chromosome"/>
</dbReference>